<feature type="compositionally biased region" description="Low complexity" evidence="1">
    <location>
        <begin position="65"/>
        <end position="74"/>
    </location>
</feature>
<feature type="compositionally biased region" description="Basic and acidic residues" evidence="1">
    <location>
        <begin position="42"/>
        <end position="51"/>
    </location>
</feature>
<dbReference type="EMBL" id="DQIR01094755">
    <property type="protein sequence ID" value="HDA50231.1"/>
    <property type="molecule type" value="Transcribed_RNA"/>
</dbReference>
<proteinExistence type="predicted"/>
<sequence length="163" mass="17007">MPRPAGGGGGHRETLGWGPGGLIFLGPLWWASWDGQVHLAPRERACPDRGKGSAHSDPGWPPQAPAATRAPPRSRQIKQLRPSCLSDGCPDSGARLAATAGEGRRGTGSQTAKLRPRTFPRSSCAPGPGSRKLFLPGRKRARLELGSGSGHGAPAHETPPRAP</sequence>
<dbReference type="EMBL" id="DQIR01082140">
    <property type="protein sequence ID" value="HDA37616.1"/>
    <property type="molecule type" value="Transcribed_RNA"/>
</dbReference>
<organism evidence="2">
    <name type="scientific">Sus scrofa</name>
    <name type="common">Pig</name>
    <dbReference type="NCBI Taxonomy" id="9823"/>
    <lineage>
        <taxon>Eukaryota</taxon>
        <taxon>Metazoa</taxon>
        <taxon>Chordata</taxon>
        <taxon>Craniata</taxon>
        <taxon>Vertebrata</taxon>
        <taxon>Euteleostomi</taxon>
        <taxon>Mammalia</taxon>
        <taxon>Eutheria</taxon>
        <taxon>Laurasiatheria</taxon>
        <taxon>Artiodactyla</taxon>
        <taxon>Suina</taxon>
        <taxon>Suidae</taxon>
        <taxon>Sus</taxon>
    </lineage>
</organism>
<dbReference type="AlphaFoldDB" id="A0A480JLS8"/>
<reference evidence="2" key="1">
    <citation type="journal article" date="2019" name="PeerJ">
        <title>Genes of the pig, Sus scrofa, reconstructed with EvidentialGene.</title>
        <authorList>
            <person name="Gilbert D.G."/>
        </authorList>
    </citation>
    <scope>NUCLEOTIDE SEQUENCE</scope>
</reference>
<feature type="region of interest" description="Disordered" evidence="1">
    <location>
        <begin position="42"/>
        <end position="163"/>
    </location>
</feature>
<evidence type="ECO:0000256" key="1">
    <source>
        <dbReference type="SAM" id="MobiDB-lite"/>
    </source>
</evidence>
<name>A0A480JLS8_PIG</name>
<evidence type="ECO:0000313" key="2">
    <source>
        <dbReference type="EMBL" id="HDA50231.1"/>
    </source>
</evidence>
<protein>
    <submittedName>
        <fullName evidence="2">Uncharacterized protein</fullName>
    </submittedName>
</protein>
<accession>A0A480JLS8</accession>